<gene>
    <name evidence="1" type="ORF">LPTSP1_36920</name>
</gene>
<comment type="caution">
    <text evidence="1">The sequence shown here is derived from an EMBL/GenBank/DDBJ whole genome shotgun (WGS) entry which is preliminary data.</text>
</comment>
<organism evidence="1 2">
    <name type="scientific">Leptospira johnsonii</name>
    <dbReference type="NCBI Taxonomy" id="1917820"/>
    <lineage>
        <taxon>Bacteria</taxon>
        <taxon>Pseudomonadati</taxon>
        <taxon>Spirochaetota</taxon>
        <taxon>Spirochaetia</taxon>
        <taxon>Leptospirales</taxon>
        <taxon>Leptospiraceae</taxon>
        <taxon>Leptospira</taxon>
    </lineage>
</organism>
<keyword evidence="2" id="KW-1185">Reference proteome</keyword>
<accession>A0A2P2D7S4</accession>
<proteinExistence type="predicted"/>
<dbReference type="AlphaFoldDB" id="A0A2P2D7S4"/>
<reference evidence="1 2" key="1">
    <citation type="submission" date="2018-02" db="EMBL/GenBank/DDBJ databases">
        <title>Novel Leptospira species isolated from soil and water in Japan.</title>
        <authorList>
            <person name="Nakao R."/>
            <person name="Masuzawa T."/>
        </authorList>
    </citation>
    <scope>NUCLEOTIDE SEQUENCE [LARGE SCALE GENOMIC DNA]</scope>
    <source>
        <strain evidence="1 2">E8</strain>
    </source>
</reference>
<evidence type="ECO:0000313" key="2">
    <source>
        <dbReference type="Proteomes" id="UP000245076"/>
    </source>
</evidence>
<sequence>MSPFPLTKAASEWCKENIGDNEMYYVADEFNIIKDGIESLEEAVSLAQSTIADVFDESGDCVWQNEELILK</sequence>
<evidence type="ECO:0000313" key="1">
    <source>
        <dbReference type="EMBL" id="GBF40674.1"/>
    </source>
</evidence>
<name>A0A2P2D7S4_9LEPT</name>
<dbReference type="Proteomes" id="UP000245076">
    <property type="component" value="Unassembled WGS sequence"/>
</dbReference>
<protein>
    <submittedName>
        <fullName evidence="1">Uncharacterized protein</fullName>
    </submittedName>
</protein>
<dbReference type="EMBL" id="BFAY01000013">
    <property type="protein sequence ID" value="GBF40674.1"/>
    <property type="molecule type" value="Genomic_DNA"/>
</dbReference>
<dbReference type="RefSeq" id="WP_135354765.1">
    <property type="nucleotide sequence ID" value="NZ_BFAY01000013.1"/>
</dbReference>